<proteinExistence type="predicted"/>
<keyword evidence="1" id="KW-0812">Transmembrane</keyword>
<organism evidence="2 3">
    <name type="scientific">Halobaculum magnesiiphilum</name>
    <dbReference type="NCBI Taxonomy" id="1017351"/>
    <lineage>
        <taxon>Archaea</taxon>
        <taxon>Methanobacteriati</taxon>
        <taxon>Methanobacteriota</taxon>
        <taxon>Stenosarchaea group</taxon>
        <taxon>Halobacteria</taxon>
        <taxon>Halobacteriales</taxon>
        <taxon>Haloferacaceae</taxon>
        <taxon>Halobaculum</taxon>
    </lineage>
</organism>
<evidence type="ECO:0000313" key="2">
    <source>
        <dbReference type="EMBL" id="QZP38906.1"/>
    </source>
</evidence>
<name>A0A8T8WGJ5_9EURY</name>
<feature type="transmembrane region" description="Helical" evidence="1">
    <location>
        <begin position="84"/>
        <end position="107"/>
    </location>
</feature>
<evidence type="ECO:0008006" key="4">
    <source>
        <dbReference type="Google" id="ProtNLM"/>
    </source>
</evidence>
<keyword evidence="1" id="KW-0472">Membrane</keyword>
<evidence type="ECO:0000256" key="1">
    <source>
        <dbReference type="SAM" id="Phobius"/>
    </source>
</evidence>
<gene>
    <name evidence="2" type="ORF">K6T50_07165</name>
</gene>
<sequence>MDADTRRLAIFAAVTVLVVTSSLVPDPTTTDRASPADVLPPGTDKLLHGVGYAAVAYTLGRALPAPLRRGGEGSHPDKSGPSTVMLVGVVAVATALGAGVEVAQGSVPGRDPSLLDGVANAIGAVVGAALWRRRDRDSDA</sequence>
<keyword evidence="1" id="KW-1133">Transmembrane helix</keyword>
<dbReference type="GeneID" id="67177909"/>
<reference evidence="2 3" key="1">
    <citation type="journal article" date="2021" name="Int. J. Syst. Evol. Microbiol.">
        <title>Halobaculum halophilum sp. nov. and Halobaculum salinum sp. nov., isolated from salt lake and saline soil.</title>
        <authorList>
            <person name="Cui H.L."/>
            <person name="Shi X.W."/>
            <person name="Yin X.M."/>
            <person name="Yang X.Y."/>
            <person name="Hou J."/>
            <person name="Zhu L."/>
        </authorList>
    </citation>
    <scope>NUCLEOTIDE SEQUENCE [LARGE SCALE GENOMIC DNA]</scope>
    <source>
        <strain evidence="2 3">NBRC 109044</strain>
    </source>
</reference>
<dbReference type="Proteomes" id="UP000826254">
    <property type="component" value="Chromosome"/>
</dbReference>
<evidence type="ECO:0000313" key="3">
    <source>
        <dbReference type="Proteomes" id="UP000826254"/>
    </source>
</evidence>
<dbReference type="RefSeq" id="WP_222608704.1">
    <property type="nucleotide sequence ID" value="NZ_CP081958.1"/>
</dbReference>
<protein>
    <recommendedName>
        <fullName evidence="4">VanZ like family protein</fullName>
    </recommendedName>
</protein>
<accession>A0A8T8WGJ5</accession>
<dbReference type="KEGG" id="hmp:K6T50_07165"/>
<keyword evidence="3" id="KW-1185">Reference proteome</keyword>
<dbReference type="AlphaFoldDB" id="A0A8T8WGJ5"/>
<dbReference type="EMBL" id="CP081958">
    <property type="protein sequence ID" value="QZP38906.1"/>
    <property type="molecule type" value="Genomic_DNA"/>
</dbReference>